<dbReference type="RefSeq" id="WP_165391277.1">
    <property type="nucleotide sequence ID" value="NZ_SHKX01000002.1"/>
</dbReference>
<dbReference type="InterPro" id="IPR049058">
    <property type="entry name" value="NAD_Glu_DH_HM2"/>
</dbReference>
<reference evidence="7 8" key="1">
    <citation type="submission" date="2019-02" db="EMBL/GenBank/DDBJ databases">
        <title>Genomic Encyclopedia of Type Strains, Phase IV (KMG-IV): sequencing the most valuable type-strain genomes for metagenomic binning, comparative biology and taxonomic classification.</title>
        <authorList>
            <person name="Goeker M."/>
        </authorList>
    </citation>
    <scope>NUCLEOTIDE SEQUENCE [LARGE SCALE GENOMIC DNA]</scope>
    <source>
        <strain evidence="7 8">DSM 105135</strain>
    </source>
</reference>
<dbReference type="Pfam" id="PF05088">
    <property type="entry name" value="Bac_GDH_CD"/>
    <property type="match status" value="1"/>
</dbReference>
<sequence length="1578" mass="177536">MITTTEAWLQQTRQACLDACAVAGSPAFRQFGEFALKALLVDELRRYTPHSLSACLLDLWRFAEEGRQEVEVRVFNPDLTQVGWRPDGTVVEVVAREMPFLLNTLRIVLQHSDCEIQTLMDLNLPLRRDRYNRIQSIPAPGDAQAAEYRTLIHIELAGLYEGDDLTALDADIRNSLGMLQKVVEAFPRMQTLCREAGQQLIENLPNSGDESVNRMESHAFLQWLMRGHFTFVAAVHEKPDGSSERCGLAAWPGMEPDWLVDQPMPRGHKGIVFSKSLTRSPIHHDRHADVIILLMPNGDVYRFMGLYTSRVQQHDPMTMPVLRHKLSSLDLTSGLRKLSHEGRNFDRLLRTHPRDELLLASDQDLLNAFLPMVKQKYGNELRFIWRQDPWNRFVSVFIYVPKPIYNDVFVSRTAEFLQARFNATDVEVTPFISEHRWIRLHILLVFAHQSPPHINMEETEAVLKRLARTWDDELLTVLMAKYPAVLANQLFRRYQMVFPDSYKQAYRPQDAAIDIGWLETQRPDTPLAVEVISADGRAARFKLLQWHQQLSLSRVMPILESFGLKVLNEQSYALLLQDSCLWLHDFRTELPEGLPREFVAHALSCVRDAMQVVWRGDAEADIFNRLVTLVPCRWREANLFRALSAWLQQAGFPLSPRAQAEALTRYPQLGRMLLELFHARFDPAVNGDRAIRQAEAVARLNTALAEVGNPSDDRILRLFMSLLLAMQRTSYFQPDAQRDHRLSFKLASREIQELPEPRPWREIFVHAPEVSGVHLRFGPVARGGIRWSERPEDFRTEVLGLVKAQQVKNAVIVPVGSKGGFVVRESCPGDTRQARGVNAYRSFIRGLLELTDNRVEDKLTPPLGVVSHDPDDAYLVVAADKGTASFSDTANALSAEYGFWLGDAFASGGSNGYDHKKMGITARGAFVALNLLAQQCGIDIRTDSWTMAGIGSMSGDVFGNGLLLSRTVRLVAAFSHSHVFLDPTPDPDASYQERHRLFVDGNGSWEQYRSDRISAGGGVYARNAKVITLSPQARQLLGIAEDETDPDTVVKAILRLPVDVLWNGGIGTYVKASDETHAQAADRANDAVRVDASELQARIVCEGGNLGLTQRARIEYSLNGGLCHTDAIDNSGGVDCSDHEVNLKIFLHREIHGGRLSEKDAALVLREWQDEVGSCVLANNRAQTLCLAIASHEAVRRHREYGELADFLEQHAGLDRKLEFLPDSRGWEQRGRDNRPLTRPELAVLLAYAKNWLKSSLATPELATDSLLLAEMECAFPVSARERFDEQLRQHPLALALAATRLAGELTERLGMGAMMRLFRQPGVTVLRLARAWVVTRQILNLNEWWDRLDEMAGQLPGAQLLQQYVVLQRAARRTCEWLLHTQGDAPAFRQISAMAELGELLQQAPDLLNEQRRQDWAAGRDALMTAGMPENLAARLSVLDQIVPMLDISALARELDAPVAVAAHYYVTVESLLCLTQMQRALQTLAVGSVWEAEARDGMRASLQQSMARLCRQTLSGWKAKGGAPAIWLDGWVAARQSALDDWSLFCHRLRPEDMTGYAPFVVYYARFDRVLAALLA</sequence>
<dbReference type="GO" id="GO:0006538">
    <property type="term" value="P:L-glutamate catabolic process"/>
    <property type="evidence" value="ECO:0007669"/>
    <property type="project" value="InterPro"/>
</dbReference>
<keyword evidence="8" id="KW-1185">Reference proteome</keyword>
<comment type="caution">
    <text evidence="7">The sequence shown here is derived from an EMBL/GenBank/DDBJ whole genome shotgun (WGS) entry which is preliminary data.</text>
</comment>
<dbReference type="PANTHER" id="PTHR43403">
    <property type="entry name" value="NAD-SPECIFIC GLUTAMATE DEHYDROGENASE"/>
    <property type="match status" value="1"/>
</dbReference>
<dbReference type="EMBL" id="SHKX01000002">
    <property type="protein sequence ID" value="RZU48182.1"/>
    <property type="molecule type" value="Genomic_DNA"/>
</dbReference>
<dbReference type="SUPFAM" id="SSF51735">
    <property type="entry name" value="NAD(P)-binding Rossmann-fold domains"/>
    <property type="match status" value="1"/>
</dbReference>
<evidence type="ECO:0000313" key="8">
    <source>
        <dbReference type="Proteomes" id="UP000292423"/>
    </source>
</evidence>
<evidence type="ECO:0000256" key="1">
    <source>
        <dbReference type="ARBA" id="ARBA00023002"/>
    </source>
</evidence>
<keyword evidence="1" id="KW-0560">Oxidoreductase</keyword>
<dbReference type="InterPro" id="IPR049059">
    <property type="entry name" value="NAD_Glu_DH_HM1"/>
</dbReference>
<feature type="domain" description="NAD-glutamate dehydrogenase ACT2" evidence="5">
    <location>
        <begin position="382"/>
        <end position="471"/>
    </location>
</feature>
<dbReference type="PANTHER" id="PTHR43403:SF1">
    <property type="entry name" value="NAD-SPECIFIC GLUTAMATE DEHYDROGENASE"/>
    <property type="match status" value="1"/>
</dbReference>
<protein>
    <submittedName>
        <fullName evidence="7">Glutamate dehydrogenase</fullName>
    </submittedName>
</protein>
<dbReference type="InterPro" id="IPR024727">
    <property type="entry name" value="NAD_Glu_DH_N_ACT1"/>
</dbReference>
<evidence type="ECO:0000313" key="7">
    <source>
        <dbReference type="EMBL" id="RZU48182.1"/>
    </source>
</evidence>
<dbReference type="PIRSF" id="PIRSF036761">
    <property type="entry name" value="GDH_Mll4104"/>
    <property type="match status" value="1"/>
</dbReference>
<proteinExistence type="predicted"/>
<dbReference type="Pfam" id="PF21079">
    <property type="entry name" value="GDH_HM2"/>
    <property type="match status" value="1"/>
</dbReference>
<evidence type="ECO:0000259" key="5">
    <source>
        <dbReference type="Pfam" id="PF21076"/>
    </source>
</evidence>
<dbReference type="GO" id="GO:0004069">
    <property type="term" value="F:L-aspartate:2-oxoglutarate aminotransferase activity"/>
    <property type="evidence" value="ECO:0007669"/>
    <property type="project" value="InterPro"/>
</dbReference>
<dbReference type="Proteomes" id="UP000292423">
    <property type="component" value="Unassembled WGS sequence"/>
</dbReference>
<name>A0A4Q7ZC19_9GAMM</name>
<feature type="domain" description="NAD-glutamate dehydrogenase N-terminal ACT1" evidence="4">
    <location>
        <begin position="37"/>
        <end position="171"/>
    </location>
</feature>
<dbReference type="InterPro" id="IPR028971">
    <property type="entry name" value="NAD-GDH_cat"/>
</dbReference>
<accession>A0A4Q7ZC19</accession>
<feature type="domain" description="NAD-glutamate dehydrogenase catalytic" evidence="2">
    <location>
        <begin position="700"/>
        <end position="1189"/>
    </location>
</feature>
<dbReference type="InterPro" id="IPR049062">
    <property type="entry name" value="NAD_Glu_DH_ACT2"/>
</dbReference>
<dbReference type="Pfam" id="PF21076">
    <property type="entry name" value="GDH_ACT2"/>
    <property type="match status" value="1"/>
</dbReference>
<dbReference type="InterPro" id="IPR046346">
    <property type="entry name" value="Aminoacid_DH-like_N_sf"/>
</dbReference>
<feature type="domain" description="NAD-specific glutamate dehydrogenase C-terminal" evidence="3">
    <location>
        <begin position="1235"/>
        <end position="1566"/>
    </location>
</feature>
<organism evidence="7 8">
    <name type="scientific">Fluviicoccus keumensis</name>
    <dbReference type="NCBI Taxonomy" id="1435465"/>
    <lineage>
        <taxon>Bacteria</taxon>
        <taxon>Pseudomonadati</taxon>
        <taxon>Pseudomonadota</taxon>
        <taxon>Gammaproteobacteria</taxon>
        <taxon>Moraxellales</taxon>
        <taxon>Moraxellaceae</taxon>
        <taxon>Fluviicoccus</taxon>
    </lineage>
</organism>
<dbReference type="InterPro" id="IPR049064">
    <property type="entry name" value="NAD_Glu_DH_ACT3"/>
</dbReference>
<dbReference type="Gene3D" id="3.40.50.720">
    <property type="entry name" value="NAD(P)-binding Rossmann-like Domain"/>
    <property type="match status" value="1"/>
</dbReference>
<evidence type="ECO:0000259" key="6">
    <source>
        <dbReference type="Pfam" id="PF21077"/>
    </source>
</evidence>
<dbReference type="InterPro" id="IPR007780">
    <property type="entry name" value="NAD_Glu_DH_bac"/>
</dbReference>
<dbReference type="Pfam" id="PF21074">
    <property type="entry name" value="GDH_C"/>
    <property type="match status" value="1"/>
</dbReference>
<dbReference type="InterPro" id="IPR049056">
    <property type="entry name" value="NAD_Glu_DH_HM3"/>
</dbReference>
<gene>
    <name evidence="7" type="ORF">EV700_0082</name>
</gene>
<dbReference type="SUPFAM" id="SSF53223">
    <property type="entry name" value="Aminoacid dehydrogenase-like, N-terminal domain"/>
    <property type="match status" value="1"/>
</dbReference>
<dbReference type="InterPro" id="IPR036291">
    <property type="entry name" value="NAD(P)-bd_dom_sf"/>
</dbReference>
<dbReference type="Pfam" id="PF21073">
    <property type="entry name" value="GDH_HM1"/>
    <property type="match status" value="1"/>
</dbReference>
<evidence type="ECO:0000259" key="2">
    <source>
        <dbReference type="Pfam" id="PF05088"/>
    </source>
</evidence>
<evidence type="ECO:0000259" key="4">
    <source>
        <dbReference type="Pfam" id="PF21075"/>
    </source>
</evidence>
<dbReference type="InterPro" id="IPR048381">
    <property type="entry name" value="GDH_C"/>
</dbReference>
<dbReference type="Pfam" id="PF21075">
    <property type="entry name" value="GDH_ACT1"/>
    <property type="match status" value="1"/>
</dbReference>
<dbReference type="Pfam" id="PF21077">
    <property type="entry name" value="GDH_ACT3"/>
    <property type="match status" value="1"/>
</dbReference>
<feature type="domain" description="NAD-glutamate dehydrogenase ACT3" evidence="6">
    <location>
        <begin position="534"/>
        <end position="593"/>
    </location>
</feature>
<dbReference type="GO" id="GO:0004352">
    <property type="term" value="F:glutamate dehydrogenase (NAD+) activity"/>
    <property type="evidence" value="ECO:0007669"/>
    <property type="project" value="InterPro"/>
</dbReference>
<evidence type="ECO:0000259" key="3">
    <source>
        <dbReference type="Pfam" id="PF21074"/>
    </source>
</evidence>
<dbReference type="Pfam" id="PF21078">
    <property type="entry name" value="GDH_HM3"/>
    <property type="match status" value="1"/>
</dbReference>